<keyword evidence="1" id="KW-0472">Membrane</keyword>
<dbReference type="NCBIfam" id="NF041617">
    <property type="entry name" value="T2SS_L_SYNERG"/>
    <property type="match status" value="1"/>
</dbReference>
<dbReference type="InterPro" id="IPR048115">
    <property type="entry name" value="T2SS_GspL_synerg"/>
</dbReference>
<evidence type="ECO:0000313" key="3">
    <source>
        <dbReference type="Proteomes" id="UP000671879"/>
    </source>
</evidence>
<name>A0A9Q7AEA6_9BACT</name>
<gene>
    <name evidence="2" type="ORF">KAR29_04360</name>
</gene>
<dbReference type="Proteomes" id="UP000671879">
    <property type="component" value="Chromosome"/>
</dbReference>
<feature type="transmembrane region" description="Helical" evidence="1">
    <location>
        <begin position="237"/>
        <end position="259"/>
    </location>
</feature>
<dbReference type="AlphaFoldDB" id="A0A9Q7AEA6"/>
<keyword evidence="3" id="KW-1185">Reference proteome</keyword>
<accession>A0A9Q7AEA6</accession>
<proteinExistence type="predicted"/>
<dbReference type="KEGG" id="aram:KAR29_04360"/>
<keyword evidence="1" id="KW-1133">Transmembrane helix</keyword>
<sequence length="389" mass="41579">MADVPKICLARKDLLLELTGEGSRNLPSPSEGKGSLLVLCPFRTVAVHPFELPLSNLGQIREALRLRLQPFLAGGGLDLLPLVTASEGKKSRGVAWLVSRGERSQWAPPANGREVRLVPAVLALAALGGDGALLGDGDHLYSVALGDGQPLALRCQPRDRRDMEAEVAWLRQFLGDAEASIVSADLVADEPRALALLREGALKLLDPSHRLYGVDLSGQAIDAALRADRLLSLVRRAGWAVAATGLAASLLAASFLFLFRADLRDIQRRSESLYRETFGDDGVLRDPLSQARARLMTSPGGNAGPSLAEILSLVGESWSSGGAPVDVTLETLRYNAFGADVVGAAPDVRDIEGLQARLKTQGLDSRLGDIQQTPGGKLRFSLSLRWEQP</sequence>
<evidence type="ECO:0008006" key="4">
    <source>
        <dbReference type="Google" id="ProtNLM"/>
    </source>
</evidence>
<dbReference type="EMBL" id="CP072943">
    <property type="protein sequence ID" value="QTX33138.1"/>
    <property type="molecule type" value="Genomic_DNA"/>
</dbReference>
<reference evidence="3" key="1">
    <citation type="submission" date="2021-04" db="EMBL/GenBank/DDBJ databases">
        <title>A novel Synergistetes isolate from a pyrite-forming mixed culture.</title>
        <authorList>
            <person name="Bunk B."/>
            <person name="Sproer C."/>
            <person name="Spring S."/>
            <person name="Pester M."/>
        </authorList>
    </citation>
    <scope>NUCLEOTIDE SEQUENCE [LARGE SCALE GENOMIC DNA]</scope>
    <source>
        <strain evidence="3">J.5.4.2-T.3.5.2</strain>
    </source>
</reference>
<evidence type="ECO:0000313" key="2">
    <source>
        <dbReference type="EMBL" id="QTX33138.1"/>
    </source>
</evidence>
<dbReference type="RefSeq" id="WP_274374413.1">
    <property type="nucleotide sequence ID" value="NZ_CP072943.1"/>
</dbReference>
<organism evidence="2 3">
    <name type="scientific">Aminithiophilus ramosus</name>
    <dbReference type="NCBI Taxonomy" id="3029084"/>
    <lineage>
        <taxon>Bacteria</taxon>
        <taxon>Thermotogati</taxon>
        <taxon>Synergistota</taxon>
        <taxon>Synergistia</taxon>
        <taxon>Synergistales</taxon>
        <taxon>Aminithiophilaceae</taxon>
        <taxon>Aminithiophilus</taxon>
    </lineage>
</organism>
<evidence type="ECO:0000256" key="1">
    <source>
        <dbReference type="SAM" id="Phobius"/>
    </source>
</evidence>
<protein>
    <recommendedName>
        <fullName evidence="4">GspL periplasmic domain-containing protein</fullName>
    </recommendedName>
</protein>
<keyword evidence="1" id="KW-0812">Transmembrane</keyword>